<dbReference type="SUPFAM" id="SSF53790">
    <property type="entry name" value="Tetrapyrrole methylase"/>
    <property type="match status" value="1"/>
</dbReference>
<organism evidence="16 17">
    <name type="scientific">Skeletonema marinoi</name>
    <dbReference type="NCBI Taxonomy" id="267567"/>
    <lineage>
        <taxon>Eukaryota</taxon>
        <taxon>Sar</taxon>
        <taxon>Stramenopiles</taxon>
        <taxon>Ochrophyta</taxon>
        <taxon>Bacillariophyta</taxon>
        <taxon>Coscinodiscophyceae</taxon>
        <taxon>Thalassiosirophycidae</taxon>
        <taxon>Thalassiosirales</taxon>
        <taxon>Skeletonemataceae</taxon>
        <taxon>Skeletonema</taxon>
        <taxon>Skeletonema marinoi-dohrnii complex</taxon>
    </lineage>
</organism>
<evidence type="ECO:0000256" key="3">
    <source>
        <dbReference type="ARBA" id="ARBA00022598"/>
    </source>
</evidence>
<dbReference type="InterPro" id="IPR002306">
    <property type="entry name" value="Trp-tRNA-ligase"/>
</dbReference>
<dbReference type="InterPro" id="IPR003043">
    <property type="entry name" value="Uropor_MeTrfase_CS"/>
</dbReference>
<dbReference type="AlphaFoldDB" id="A0AAD8XTS7"/>
<dbReference type="PROSITE" id="PS00840">
    <property type="entry name" value="SUMT_2"/>
    <property type="match status" value="1"/>
</dbReference>
<dbReference type="Gene3D" id="3.40.50.620">
    <property type="entry name" value="HUPs"/>
    <property type="match status" value="1"/>
</dbReference>
<keyword evidence="8" id="KW-0067">ATP-binding</keyword>
<keyword evidence="4 13" id="KW-0489">Methyltransferase</keyword>
<keyword evidence="5 13" id="KW-0808">Transferase</keyword>
<dbReference type="Gene3D" id="3.30.950.10">
    <property type="entry name" value="Methyltransferase, Cobalt-precorrin-4 Transmethylase, Domain 2"/>
    <property type="match status" value="1"/>
</dbReference>
<dbReference type="GO" id="GO:0008168">
    <property type="term" value="F:methyltransferase activity"/>
    <property type="evidence" value="ECO:0007669"/>
    <property type="project" value="UniProtKB-KW"/>
</dbReference>
<evidence type="ECO:0000256" key="2">
    <source>
        <dbReference type="ARBA" id="ARBA00013161"/>
    </source>
</evidence>
<keyword evidence="6" id="KW-0949">S-adenosyl-L-methionine</keyword>
<dbReference type="FunFam" id="1.10.240.10:FF:000007">
    <property type="entry name" value="Tryptophan--tRNA ligase"/>
    <property type="match status" value="1"/>
</dbReference>
<dbReference type="Gene3D" id="3.40.1010.10">
    <property type="entry name" value="Cobalt-precorrin-4 Transmethylase, Domain 1"/>
    <property type="match status" value="1"/>
</dbReference>
<comment type="similarity">
    <text evidence="13">Belongs to the precorrin methyltransferase family.</text>
</comment>
<sequence>MTYRKELPKLGISNGGLSGKFGYNLGKRFGGELASLSVPKDDDDENRAAAVEQFWVGLEDAANRLIQSSSSSKEMTMKRMEFSSEEEALSKFGEVIFDAGQLASRDKRIKKELKAAKEAKEKGESVVPATTSSSGVGCAVSVEIRLEEGTNYELWTQQMRVEAMSTLSATTTAQEEETAAALTTAEATVDNTQDKAAAAADDMVVTAFEVAGSIDYNKLIEQFGSKELTPYLLRRLENVTVKQGTVDRLHRFLRREIFFSHRDIEKICELLEKWYGVSPPPMDGDHDVEMTTTTTAPANKPTSPCPIYLYTGRGPSSAAMHLGHLVPFLFTAWLQKAFQCPLVIQMTDDEKFIFKGEYTSENSGDGTGANGLDPNRTGDNLDYFANLTTENAKDIIACDFIPDKTFLFSDLDYVGRMYPNIVRIWKAVTVNQVNGVFGFDSSANIGKTAFPAIQAAPSFGSSFPNVLGGGNGGGDVANPATLACLIPCAIDQDPYFRLTRDIAHKLVPSHHPLQGKPSLIHSKFFPPLQGAQGKMSSSDANSAIFLTDTFEDIERKIKQHAFSGGQDTKKKQEELGANLDVDVSYQWLRFFLEDDDELIRIGKEYGSGSGEHWSTGKVKAKLVAVLKDLVEEHQERRNAVTDEVVKQWMTERDESSFPLNNGNGNGQQQTSPSSSLSSPQQNDDVPQLSKFKSRPPKIHPDSGGRITLVGSGPGSPSLLTLAAHSLITDPSNLLIVDRLVSAEIRTLMDEAGVNYKIANKTPGCQMAAQDEIFEWCKEGLRNGKHVVRLKIGDPFVFGRGGEEVLQFRQFGVEPTVIPGVSAAFSAPLLASIPVTHRGISNQVVMCTGYGKNNTSPDLIQYHPEQTVVFLMAVGRLRKLCDSLIHQAGYPPQTPVGIVERAGCPEQRTVVGTMESIADLAERFNVRPPSTIVVGEVVNVLLTEEDFVEVVNIKVEQGGLLESDGVVDSAGAVDSEERGGMIVKSGHHGLIV</sequence>
<reference evidence="16" key="1">
    <citation type="submission" date="2023-06" db="EMBL/GenBank/DDBJ databases">
        <title>Survivors Of The Sea: Transcriptome response of Skeletonema marinoi to long-term dormancy.</title>
        <authorList>
            <person name="Pinder M.I.M."/>
            <person name="Kourtchenko O."/>
            <person name="Robertson E.K."/>
            <person name="Larsson T."/>
            <person name="Maumus F."/>
            <person name="Osuna-Cruz C.M."/>
            <person name="Vancaester E."/>
            <person name="Stenow R."/>
            <person name="Vandepoele K."/>
            <person name="Ploug H."/>
            <person name="Bruchert V."/>
            <person name="Godhe A."/>
            <person name="Topel M."/>
        </authorList>
    </citation>
    <scope>NUCLEOTIDE SEQUENCE</scope>
    <source>
        <strain evidence="16">R05AC</strain>
    </source>
</reference>
<evidence type="ECO:0000256" key="13">
    <source>
        <dbReference type="RuleBase" id="RU003960"/>
    </source>
</evidence>
<keyword evidence="9" id="KW-0648">Protein biosynthesis</keyword>
<evidence type="ECO:0000256" key="1">
    <source>
        <dbReference type="ARBA" id="ARBA00005594"/>
    </source>
</evidence>
<name>A0AAD8XTS7_9STRA</name>
<comment type="similarity">
    <text evidence="1">Belongs to the class-I aminoacyl-tRNA synthetase family.</text>
</comment>
<proteinExistence type="inferred from homology"/>
<dbReference type="EMBL" id="JATAAI010000049">
    <property type="protein sequence ID" value="KAK1733429.1"/>
    <property type="molecule type" value="Genomic_DNA"/>
</dbReference>
<dbReference type="NCBIfam" id="TIGR00233">
    <property type="entry name" value="trpS"/>
    <property type="match status" value="1"/>
</dbReference>
<dbReference type="InterPro" id="IPR014777">
    <property type="entry name" value="4pyrrole_Mease_sub1"/>
</dbReference>
<dbReference type="InterPro" id="IPR001412">
    <property type="entry name" value="aa-tRNA-synth_I_CS"/>
</dbReference>
<dbReference type="GO" id="GO:0032259">
    <property type="term" value="P:methylation"/>
    <property type="evidence" value="ECO:0007669"/>
    <property type="project" value="UniProtKB-KW"/>
</dbReference>
<evidence type="ECO:0000313" key="16">
    <source>
        <dbReference type="EMBL" id="KAK1733429.1"/>
    </source>
</evidence>
<keyword evidence="10" id="KW-0030">Aminoacyl-tRNA synthetase</keyword>
<dbReference type="SUPFAM" id="SSF52374">
    <property type="entry name" value="Nucleotidylyl transferase"/>
    <property type="match status" value="1"/>
</dbReference>
<evidence type="ECO:0000256" key="8">
    <source>
        <dbReference type="ARBA" id="ARBA00022840"/>
    </source>
</evidence>
<evidence type="ECO:0000259" key="15">
    <source>
        <dbReference type="Pfam" id="PF00590"/>
    </source>
</evidence>
<dbReference type="GO" id="GO:0019354">
    <property type="term" value="P:siroheme biosynthetic process"/>
    <property type="evidence" value="ECO:0007669"/>
    <property type="project" value="InterPro"/>
</dbReference>
<dbReference type="CDD" id="cd11642">
    <property type="entry name" value="SUMT"/>
    <property type="match status" value="1"/>
</dbReference>
<evidence type="ECO:0000256" key="12">
    <source>
        <dbReference type="ARBA" id="ARBA00049929"/>
    </source>
</evidence>
<dbReference type="Proteomes" id="UP001224775">
    <property type="component" value="Unassembled WGS sequence"/>
</dbReference>
<evidence type="ECO:0000256" key="9">
    <source>
        <dbReference type="ARBA" id="ARBA00022917"/>
    </source>
</evidence>
<dbReference type="NCBIfam" id="TIGR01469">
    <property type="entry name" value="cobA_cysG_Cterm"/>
    <property type="match status" value="1"/>
</dbReference>
<keyword evidence="7" id="KW-0547">Nucleotide-binding</keyword>
<gene>
    <name evidence="16" type="ORF">QTG54_015844</name>
</gene>
<dbReference type="EC" id="6.1.1.2" evidence="2"/>
<dbReference type="InterPro" id="IPR014776">
    <property type="entry name" value="4pyrrole_Mease_sub2"/>
</dbReference>
<dbReference type="GO" id="GO:0004830">
    <property type="term" value="F:tryptophan-tRNA ligase activity"/>
    <property type="evidence" value="ECO:0007669"/>
    <property type="project" value="UniProtKB-EC"/>
</dbReference>
<keyword evidence="3 16" id="KW-0436">Ligase</keyword>
<dbReference type="CDD" id="cd00806">
    <property type="entry name" value="TrpRS_core"/>
    <property type="match status" value="1"/>
</dbReference>
<evidence type="ECO:0000256" key="11">
    <source>
        <dbReference type="ARBA" id="ARBA00030268"/>
    </source>
</evidence>
<dbReference type="Gene3D" id="1.10.240.10">
    <property type="entry name" value="Tyrosyl-Transfer RNA Synthetase"/>
    <property type="match status" value="1"/>
</dbReference>
<dbReference type="InterPro" id="IPR035996">
    <property type="entry name" value="4pyrrol_Methylase_sf"/>
</dbReference>
<evidence type="ECO:0000256" key="5">
    <source>
        <dbReference type="ARBA" id="ARBA00022679"/>
    </source>
</evidence>
<dbReference type="PRINTS" id="PR01039">
    <property type="entry name" value="TRNASYNTHTRP"/>
</dbReference>
<evidence type="ECO:0000256" key="14">
    <source>
        <dbReference type="SAM" id="MobiDB-lite"/>
    </source>
</evidence>
<accession>A0AAD8XTS7</accession>
<dbReference type="PANTHER" id="PTHR10055:SF1">
    <property type="entry name" value="TRYPTOPHAN--TRNA LIGASE, CYTOPLASMIC"/>
    <property type="match status" value="1"/>
</dbReference>
<comment type="caution">
    <text evidence="16">The sequence shown here is derived from an EMBL/GenBank/DDBJ whole genome shotgun (WGS) entry which is preliminary data.</text>
</comment>
<dbReference type="GO" id="GO:0006436">
    <property type="term" value="P:tryptophanyl-tRNA aminoacylation"/>
    <property type="evidence" value="ECO:0007669"/>
    <property type="project" value="InterPro"/>
</dbReference>
<dbReference type="InterPro" id="IPR000878">
    <property type="entry name" value="4pyrrol_Mease"/>
</dbReference>
<dbReference type="FunFam" id="3.30.950.10:FF:000005">
    <property type="entry name" value="Uroporphyrin-III c-methyltransferase, putative"/>
    <property type="match status" value="1"/>
</dbReference>
<protein>
    <recommendedName>
        <fullName evidence="2">tryptophan--tRNA ligase</fullName>
        <ecNumber evidence="2">6.1.1.2</ecNumber>
    </recommendedName>
    <alternativeName>
        <fullName evidence="11">Tryptophanyl-tRNA synthetase</fullName>
    </alternativeName>
</protein>
<dbReference type="Pfam" id="PF00579">
    <property type="entry name" value="tRNA-synt_1b"/>
    <property type="match status" value="1"/>
</dbReference>
<evidence type="ECO:0000313" key="17">
    <source>
        <dbReference type="Proteomes" id="UP001224775"/>
    </source>
</evidence>
<dbReference type="InterPro" id="IPR002305">
    <property type="entry name" value="aa-tRNA-synth_Ic"/>
</dbReference>
<dbReference type="InterPro" id="IPR006366">
    <property type="entry name" value="CobA/CysG_C"/>
</dbReference>
<dbReference type="InterPro" id="IPR014729">
    <property type="entry name" value="Rossmann-like_a/b/a_fold"/>
</dbReference>
<feature type="compositionally biased region" description="Low complexity" evidence="14">
    <location>
        <begin position="660"/>
        <end position="681"/>
    </location>
</feature>
<feature type="region of interest" description="Disordered" evidence="14">
    <location>
        <begin position="654"/>
        <end position="710"/>
    </location>
</feature>
<keyword evidence="17" id="KW-1185">Reference proteome</keyword>
<dbReference type="PANTHER" id="PTHR10055">
    <property type="entry name" value="TRYPTOPHANYL-TRNA SYNTHETASE"/>
    <property type="match status" value="1"/>
</dbReference>
<dbReference type="GO" id="GO:0005524">
    <property type="term" value="F:ATP binding"/>
    <property type="evidence" value="ECO:0007669"/>
    <property type="project" value="UniProtKB-KW"/>
</dbReference>
<evidence type="ECO:0000256" key="7">
    <source>
        <dbReference type="ARBA" id="ARBA00022741"/>
    </source>
</evidence>
<dbReference type="Pfam" id="PF00590">
    <property type="entry name" value="TP_methylase"/>
    <property type="match status" value="1"/>
</dbReference>
<feature type="domain" description="Tetrapyrrole methylase" evidence="15">
    <location>
        <begin position="705"/>
        <end position="916"/>
    </location>
</feature>
<dbReference type="PROSITE" id="PS00178">
    <property type="entry name" value="AA_TRNA_LIGASE_I"/>
    <property type="match status" value="1"/>
</dbReference>
<evidence type="ECO:0000256" key="10">
    <source>
        <dbReference type="ARBA" id="ARBA00023146"/>
    </source>
</evidence>
<comment type="catalytic activity">
    <reaction evidence="12">
        <text>tRNA(Trp) + L-tryptophan + ATP = L-tryptophyl-tRNA(Trp) + AMP + diphosphate + H(+)</text>
        <dbReference type="Rhea" id="RHEA:24080"/>
        <dbReference type="Rhea" id="RHEA-COMP:9671"/>
        <dbReference type="Rhea" id="RHEA-COMP:9705"/>
        <dbReference type="ChEBI" id="CHEBI:15378"/>
        <dbReference type="ChEBI" id="CHEBI:30616"/>
        <dbReference type="ChEBI" id="CHEBI:33019"/>
        <dbReference type="ChEBI" id="CHEBI:57912"/>
        <dbReference type="ChEBI" id="CHEBI:78442"/>
        <dbReference type="ChEBI" id="CHEBI:78535"/>
        <dbReference type="ChEBI" id="CHEBI:456215"/>
        <dbReference type="EC" id="6.1.1.2"/>
    </reaction>
</comment>
<evidence type="ECO:0000256" key="6">
    <source>
        <dbReference type="ARBA" id="ARBA00022691"/>
    </source>
</evidence>
<evidence type="ECO:0000256" key="4">
    <source>
        <dbReference type="ARBA" id="ARBA00022603"/>
    </source>
</evidence>
<dbReference type="GO" id="GO:0005737">
    <property type="term" value="C:cytoplasm"/>
    <property type="evidence" value="ECO:0007669"/>
    <property type="project" value="TreeGrafter"/>
</dbReference>